<keyword evidence="3 5" id="KW-0418">Kinase</keyword>
<dbReference type="SUPFAM" id="SSF53613">
    <property type="entry name" value="Ribokinase-like"/>
    <property type="match status" value="1"/>
</dbReference>
<proteinExistence type="inferred from homology"/>
<dbReference type="CDD" id="cd01166">
    <property type="entry name" value="KdgK"/>
    <property type="match status" value="1"/>
</dbReference>
<dbReference type="PROSITE" id="PS00584">
    <property type="entry name" value="PFKB_KINASES_2"/>
    <property type="match status" value="1"/>
</dbReference>
<dbReference type="InterPro" id="IPR050306">
    <property type="entry name" value="PfkB_Carbo_kinase"/>
</dbReference>
<accession>A0A4R6ZS78</accession>
<dbReference type="PANTHER" id="PTHR43085:SF57">
    <property type="entry name" value="CARBOHYDRATE KINASE PFKB DOMAIN-CONTAINING PROTEIN"/>
    <property type="match status" value="1"/>
</dbReference>
<evidence type="ECO:0000313" key="6">
    <source>
        <dbReference type="Proteomes" id="UP000295558"/>
    </source>
</evidence>
<dbReference type="STRING" id="1265846.PROCOU_15809"/>
<dbReference type="Pfam" id="PF00294">
    <property type="entry name" value="PfkB"/>
    <property type="match status" value="1"/>
</dbReference>
<evidence type="ECO:0000256" key="1">
    <source>
        <dbReference type="ARBA" id="ARBA00010688"/>
    </source>
</evidence>
<keyword evidence="6" id="KW-1185">Reference proteome</keyword>
<protein>
    <submittedName>
        <fullName evidence="5">2-dehydro-3-deoxygluconokinase</fullName>
    </submittedName>
</protein>
<sequence length="319" mass="35281">MFVILDVITLGDALISMYPMKEGALRFCPQFERKAGGAELNFAIGCARLGLKPGWISKLGNDDFGRYIFSFARGEGVDVTHVGFVNNYSTSVYFREVLTDGASKSFYYRENSPTEALSEANFESAYFKEAKVFHVTGVFPSIHRRNQELVQHAIQLAKNNGLLISFDPNIRLKMWTMEEAKSFTESILPDVDILLAGEEEAEMLLGKMPVYDYIAKFHQYGVKQVVIKRSAEGAVGSDQQTIFDAAPFKPRAVVDTVGAGDGFDAGFISALLKGRSFEQALRFANAVGSMVVSVKGDNEGLPYYEEVQAVLGELELVDR</sequence>
<dbReference type="InterPro" id="IPR002173">
    <property type="entry name" value="Carboh/pur_kinase_PfkB_CS"/>
</dbReference>
<dbReference type="Proteomes" id="UP000295558">
    <property type="component" value="Unassembled WGS sequence"/>
</dbReference>
<dbReference type="PANTHER" id="PTHR43085">
    <property type="entry name" value="HEXOKINASE FAMILY MEMBER"/>
    <property type="match status" value="1"/>
</dbReference>
<keyword evidence="2" id="KW-0808">Transferase</keyword>
<evidence type="ECO:0000259" key="4">
    <source>
        <dbReference type="Pfam" id="PF00294"/>
    </source>
</evidence>
<evidence type="ECO:0000256" key="2">
    <source>
        <dbReference type="ARBA" id="ARBA00022679"/>
    </source>
</evidence>
<gene>
    <name evidence="5" type="ORF">DFP96_101504</name>
</gene>
<dbReference type="InterPro" id="IPR029056">
    <property type="entry name" value="Ribokinase-like"/>
</dbReference>
<comment type="caution">
    <text evidence="5">The sequence shown here is derived from an EMBL/GenBank/DDBJ whole genome shotgun (WGS) entry which is preliminary data.</text>
</comment>
<feature type="domain" description="Carbohydrate kinase PfkB" evidence="4">
    <location>
        <begin position="7"/>
        <end position="302"/>
    </location>
</feature>
<organism evidence="5 6">
    <name type="scientific">Listeria rocourtiae</name>
    <dbReference type="NCBI Taxonomy" id="647910"/>
    <lineage>
        <taxon>Bacteria</taxon>
        <taxon>Bacillati</taxon>
        <taxon>Bacillota</taxon>
        <taxon>Bacilli</taxon>
        <taxon>Bacillales</taxon>
        <taxon>Listeriaceae</taxon>
        <taxon>Listeria</taxon>
    </lineage>
</organism>
<name>A0A4R6ZS78_9LIST</name>
<evidence type="ECO:0000313" key="5">
    <source>
        <dbReference type="EMBL" id="TDR55567.1"/>
    </source>
</evidence>
<dbReference type="EMBL" id="SNZK01000001">
    <property type="protein sequence ID" value="TDR55567.1"/>
    <property type="molecule type" value="Genomic_DNA"/>
</dbReference>
<dbReference type="InterPro" id="IPR011611">
    <property type="entry name" value="PfkB_dom"/>
</dbReference>
<reference evidence="5 6" key="1">
    <citation type="submission" date="2019-03" db="EMBL/GenBank/DDBJ databases">
        <title>Genomic Encyclopedia of Type Strains, Phase III (KMG-III): the genomes of soil and plant-associated and newly described type strains.</title>
        <authorList>
            <person name="Whitman W."/>
        </authorList>
    </citation>
    <scope>NUCLEOTIDE SEQUENCE [LARGE SCALE GENOMIC DNA]</scope>
    <source>
        <strain evidence="5 6">CECT 7972</strain>
    </source>
</reference>
<comment type="similarity">
    <text evidence="1">Belongs to the carbohydrate kinase PfkB family.</text>
</comment>
<evidence type="ECO:0000256" key="3">
    <source>
        <dbReference type="ARBA" id="ARBA00022777"/>
    </source>
</evidence>
<dbReference type="GO" id="GO:0016301">
    <property type="term" value="F:kinase activity"/>
    <property type="evidence" value="ECO:0007669"/>
    <property type="project" value="UniProtKB-KW"/>
</dbReference>
<dbReference type="AlphaFoldDB" id="A0A4R6ZS78"/>
<dbReference type="Gene3D" id="3.40.1190.20">
    <property type="match status" value="1"/>
</dbReference>